<protein>
    <recommendedName>
        <fullName evidence="5">MYND-type domain-containing protein</fullName>
    </recommendedName>
</protein>
<reference evidence="6" key="1">
    <citation type="submission" date="2019-04" db="EMBL/GenBank/DDBJ databases">
        <title>Friends and foes A comparative genomics study of 23 Aspergillus species from section Flavi.</title>
        <authorList>
            <consortium name="DOE Joint Genome Institute"/>
            <person name="Kjaerbolling I."/>
            <person name="Vesth T."/>
            <person name="Frisvad J.C."/>
            <person name="Nybo J.L."/>
            <person name="Theobald S."/>
            <person name="Kildgaard S."/>
            <person name="Isbrandt T."/>
            <person name="Kuo A."/>
            <person name="Sato A."/>
            <person name="Lyhne E.K."/>
            <person name="Kogle M.E."/>
            <person name="Wiebenga A."/>
            <person name="Kun R.S."/>
            <person name="Lubbers R.J."/>
            <person name="Makela M.R."/>
            <person name="Barry K."/>
            <person name="Chovatia M."/>
            <person name="Clum A."/>
            <person name="Daum C."/>
            <person name="Haridas S."/>
            <person name="He G."/>
            <person name="LaButti K."/>
            <person name="Lipzen A."/>
            <person name="Mondo S."/>
            <person name="Riley R."/>
            <person name="Salamov A."/>
            <person name="Simmons B.A."/>
            <person name="Magnuson J.K."/>
            <person name="Henrissat B."/>
            <person name="Mortensen U.H."/>
            <person name="Larsen T.O."/>
            <person name="Devries R.P."/>
            <person name="Grigoriev I.V."/>
            <person name="Machida M."/>
            <person name="Baker S.E."/>
            <person name="Andersen M.R."/>
        </authorList>
    </citation>
    <scope>NUCLEOTIDE SEQUENCE</scope>
    <source>
        <strain evidence="6">CBS 117612</strain>
    </source>
</reference>
<dbReference type="PROSITE" id="PS50865">
    <property type="entry name" value="ZF_MYND_2"/>
    <property type="match status" value="1"/>
</dbReference>
<gene>
    <name evidence="6" type="ORF">BDV24DRAFT_158391</name>
</gene>
<feature type="domain" description="MYND-type" evidence="5">
    <location>
        <begin position="11"/>
        <end position="58"/>
    </location>
</feature>
<dbReference type="OrthoDB" id="432970at2759"/>
<dbReference type="GO" id="GO:0008270">
    <property type="term" value="F:zinc ion binding"/>
    <property type="evidence" value="ECO:0007669"/>
    <property type="project" value="UniProtKB-KW"/>
</dbReference>
<evidence type="ECO:0000256" key="2">
    <source>
        <dbReference type="ARBA" id="ARBA00022771"/>
    </source>
</evidence>
<evidence type="ECO:0000313" key="6">
    <source>
        <dbReference type="EMBL" id="KAE8346761.1"/>
    </source>
</evidence>
<evidence type="ECO:0000259" key="5">
    <source>
        <dbReference type="PROSITE" id="PS50865"/>
    </source>
</evidence>
<keyword evidence="2 4" id="KW-0863">Zinc-finger</keyword>
<keyword evidence="3" id="KW-0862">Zinc</keyword>
<dbReference type="SUPFAM" id="SSF144232">
    <property type="entry name" value="HIT/MYND zinc finger-like"/>
    <property type="match status" value="1"/>
</dbReference>
<accession>A0A5N6YMY7</accession>
<name>A0A5N6YMY7_9EURO</name>
<dbReference type="Proteomes" id="UP000325558">
    <property type="component" value="Unassembled WGS sequence"/>
</dbReference>
<organism evidence="6">
    <name type="scientific">Aspergillus arachidicola</name>
    <dbReference type="NCBI Taxonomy" id="656916"/>
    <lineage>
        <taxon>Eukaryota</taxon>
        <taxon>Fungi</taxon>
        <taxon>Dikarya</taxon>
        <taxon>Ascomycota</taxon>
        <taxon>Pezizomycotina</taxon>
        <taxon>Eurotiomycetes</taxon>
        <taxon>Eurotiomycetidae</taxon>
        <taxon>Eurotiales</taxon>
        <taxon>Aspergillaceae</taxon>
        <taxon>Aspergillus</taxon>
        <taxon>Aspergillus subgen. Circumdati</taxon>
    </lineage>
</organism>
<dbReference type="AlphaFoldDB" id="A0A5N6YMY7"/>
<dbReference type="Pfam" id="PF01753">
    <property type="entry name" value="zf-MYND"/>
    <property type="match status" value="1"/>
</dbReference>
<dbReference type="Gene3D" id="6.10.140.2220">
    <property type="match status" value="1"/>
</dbReference>
<dbReference type="InterPro" id="IPR002893">
    <property type="entry name" value="Znf_MYND"/>
</dbReference>
<proteinExistence type="predicted"/>
<keyword evidence="1" id="KW-0479">Metal-binding</keyword>
<dbReference type="EMBL" id="ML737115">
    <property type="protein sequence ID" value="KAE8346761.1"/>
    <property type="molecule type" value="Genomic_DNA"/>
</dbReference>
<evidence type="ECO:0000256" key="1">
    <source>
        <dbReference type="ARBA" id="ARBA00022723"/>
    </source>
</evidence>
<evidence type="ECO:0000256" key="4">
    <source>
        <dbReference type="PROSITE-ProRule" id="PRU00134"/>
    </source>
</evidence>
<sequence length="339" mass="38275">MDNPPQSAGICARCQTPATKRCSGCRGAPEYDMVAPEPTFYCSSACQTQHWGEHRVRCKRLQARKSLLRAVSLLQAILYRIRLHAYIFQFATAHMDGSKVTLNDIQNDKSKAYQPLKAVWMNIKSGDYQRVFYAIIMMNACAEAVKEPPRPCSITQSSAGCIDLCSRIEELTVSVHNTRLSIERSDGFPLIETGSHIIYRVVLKSGEIWAMDPSGAQYGFSECLYTWSDFEKYRLGKVHFENSLGYHRGKMSRFNGYGLDVLDMELLDLTLALEEKIPALANVYGDKLKLILQGSDATFQKAKNELLDQLSICVNRCLDEIYAPERVAKRSRMARKTDA</sequence>
<evidence type="ECO:0000256" key="3">
    <source>
        <dbReference type="ARBA" id="ARBA00022833"/>
    </source>
</evidence>